<dbReference type="Proteomes" id="UP000238034">
    <property type="component" value="Unassembled WGS sequence"/>
</dbReference>
<name>A0A2T0U651_9SPHI</name>
<keyword evidence="3" id="KW-1185">Reference proteome</keyword>
<feature type="active site" description="Proton donor" evidence="1">
    <location>
        <position position="175"/>
    </location>
</feature>
<dbReference type="GO" id="GO:0016856">
    <property type="term" value="F:racemase and epimerase activity, acting on hydroxy acids and derivatives"/>
    <property type="evidence" value="ECO:0007669"/>
    <property type="project" value="UniProtKB-UniRule"/>
</dbReference>
<dbReference type="HAMAP" id="MF_02243">
    <property type="entry name" value="UxaE"/>
    <property type="match status" value="1"/>
</dbReference>
<dbReference type="OrthoDB" id="9797992at2"/>
<dbReference type="AlphaFoldDB" id="A0A2T0U651"/>
<evidence type="ECO:0000256" key="1">
    <source>
        <dbReference type="HAMAP-Rule" id="MF_02243"/>
    </source>
</evidence>
<keyword evidence="1" id="KW-0479">Metal-binding</keyword>
<dbReference type="GO" id="GO:0046872">
    <property type="term" value="F:metal ion binding"/>
    <property type="evidence" value="ECO:0007669"/>
    <property type="project" value="UniProtKB-UniRule"/>
</dbReference>
<accession>A0A2T0U651</accession>
<comment type="cofactor">
    <cofactor evidence="1">
        <name>a divalent metal cation</name>
        <dbReference type="ChEBI" id="CHEBI:60240"/>
    </cofactor>
</comment>
<protein>
    <recommendedName>
        <fullName evidence="1">Tagaturonate/fructuronate epimerase</fullName>
        <shortName evidence="1">D-TagA/D-FruA epimerase</shortName>
        <ecNumber evidence="1">5.1.2.7</ecNumber>
    </recommendedName>
</protein>
<dbReference type="InterPro" id="IPR032586">
    <property type="entry name" value="UxaE"/>
</dbReference>
<feature type="binding site" evidence="1">
    <location>
        <position position="217"/>
    </location>
    <ligand>
        <name>a divalent metal cation</name>
        <dbReference type="ChEBI" id="CHEBI:60240"/>
    </ligand>
</feature>
<dbReference type="RefSeq" id="WP_106292925.1">
    <property type="nucleotide sequence ID" value="NZ_PVTH01000004.1"/>
</dbReference>
<evidence type="ECO:0000313" key="3">
    <source>
        <dbReference type="Proteomes" id="UP000238034"/>
    </source>
</evidence>
<feature type="binding site" evidence="1">
    <location>
        <position position="79"/>
    </location>
    <ligand>
        <name>a divalent metal cation</name>
        <dbReference type="ChEBI" id="CHEBI:60240"/>
    </ligand>
</feature>
<keyword evidence="1" id="KW-0413">Isomerase</keyword>
<comment type="similarity">
    <text evidence="1">Belongs to the UxaE family.</text>
</comment>
<sequence>MKLEKYSFGMGDRFAQQGEAQLKAVLKAKDRGVAITPVWNKSYREHKTVNTSPPELRAEADAAVKALGWTGPYRVDADHITMDTVDAFIESSDFFTMDVANYIGKHAPEELMQDFIDRRRKYIGEISIPGISERLIVTEETLRDIAGKFLLAAMEAGKLYAHIAKAKGKDNFIAEVSMDEVNDPQTPVELFFILSALADYHVKAQTIAPKFSGRFNKGVDYVGDLQQFAKEFEEDILVIKYAIKEFGLPDNLKLSVHSGSDKFSIYQPINRLIKKHDAGIHLKTAGTTWLEEVIGLSEAGNEALELVKDIYSSALGRFDELCGPYAAVIDVQRDRLPSAEEVNSWSAEKLANTIRHDQQHPDFNPDLRQLLHVAYKVAGENGDRYYAALRKYKDIVAPHVTGNLHDRHIVPLFLERE</sequence>
<dbReference type="Pfam" id="PF16257">
    <property type="entry name" value="UxaE"/>
    <property type="match status" value="1"/>
</dbReference>
<gene>
    <name evidence="1" type="primary">uxaE</name>
    <name evidence="2" type="ORF">B0I27_104373</name>
</gene>
<reference evidence="2 3" key="1">
    <citation type="submission" date="2018-03" db="EMBL/GenBank/DDBJ databases">
        <title>Genomic Encyclopedia of Type Strains, Phase III (KMG-III): the genomes of soil and plant-associated and newly described type strains.</title>
        <authorList>
            <person name="Whitman W."/>
        </authorList>
    </citation>
    <scope>NUCLEOTIDE SEQUENCE [LARGE SCALE GENOMIC DNA]</scope>
    <source>
        <strain evidence="2 3">CGMCC 1.9313</strain>
    </source>
</reference>
<dbReference type="EMBL" id="PVTH01000004">
    <property type="protein sequence ID" value="PRY53362.1"/>
    <property type="molecule type" value="Genomic_DNA"/>
</dbReference>
<comment type="function">
    <text evidence="1">Catalyzes the epimerization of D-tagaturonate (D-TagA) to D-fructuronate (D-FruA).</text>
</comment>
<comment type="caution">
    <text evidence="2">The sequence shown here is derived from an EMBL/GenBank/DDBJ whole genome shotgun (WGS) entry which is preliminary data.</text>
</comment>
<feature type="active site" description="Proton acceptor" evidence="1">
    <location>
        <position position="78"/>
    </location>
</feature>
<feature type="binding site" evidence="1">
    <location>
        <position position="257"/>
    </location>
    <ligand>
        <name>a divalent metal cation</name>
        <dbReference type="ChEBI" id="CHEBI:60240"/>
    </ligand>
</feature>
<proteinExistence type="inferred from homology"/>
<organism evidence="2 3">
    <name type="scientific">Arcticibacter pallidicorallinus</name>
    <dbReference type="NCBI Taxonomy" id="1259464"/>
    <lineage>
        <taxon>Bacteria</taxon>
        <taxon>Pseudomonadati</taxon>
        <taxon>Bacteroidota</taxon>
        <taxon>Sphingobacteriia</taxon>
        <taxon>Sphingobacteriales</taxon>
        <taxon>Sphingobacteriaceae</taxon>
        <taxon>Arcticibacter</taxon>
    </lineage>
</organism>
<dbReference type="EC" id="5.1.2.7" evidence="1"/>
<comment type="catalytic activity">
    <reaction evidence="1">
        <text>keto-D-tagaturonate = keto-D-fructuronate</text>
        <dbReference type="Rhea" id="RHEA:51656"/>
        <dbReference type="ChEBI" id="CHEBI:17886"/>
        <dbReference type="ChEBI" id="CHEBI:59881"/>
        <dbReference type="EC" id="5.1.2.7"/>
    </reaction>
</comment>
<evidence type="ECO:0000313" key="2">
    <source>
        <dbReference type="EMBL" id="PRY53362.1"/>
    </source>
</evidence>